<keyword evidence="12" id="KW-1185">Reference proteome</keyword>
<comment type="subcellular location">
    <subcellularLocation>
        <location evidence="1">Cytoplasm</location>
    </subcellularLocation>
</comment>
<evidence type="ECO:0000256" key="2">
    <source>
        <dbReference type="ARBA" id="ARBA00022553"/>
    </source>
</evidence>
<dbReference type="PANTHER" id="PTHR48111">
    <property type="entry name" value="REGULATOR OF RPOS"/>
    <property type="match status" value="1"/>
</dbReference>
<dbReference type="InterPro" id="IPR001789">
    <property type="entry name" value="Sig_transdc_resp-reg_receiver"/>
</dbReference>
<dbReference type="Proteomes" id="UP000294746">
    <property type="component" value="Unassembled WGS sequence"/>
</dbReference>
<evidence type="ECO:0000256" key="5">
    <source>
        <dbReference type="ARBA" id="ARBA00023125"/>
    </source>
</evidence>
<dbReference type="InterPro" id="IPR011006">
    <property type="entry name" value="CheY-like_superfamily"/>
</dbReference>
<dbReference type="Pfam" id="PF00486">
    <property type="entry name" value="Trans_reg_C"/>
    <property type="match status" value="1"/>
</dbReference>
<evidence type="ECO:0000256" key="7">
    <source>
        <dbReference type="PROSITE-ProRule" id="PRU00169"/>
    </source>
</evidence>
<dbReference type="PROSITE" id="PS50110">
    <property type="entry name" value="RESPONSE_REGULATORY"/>
    <property type="match status" value="1"/>
</dbReference>
<dbReference type="GO" id="GO:0032993">
    <property type="term" value="C:protein-DNA complex"/>
    <property type="evidence" value="ECO:0007669"/>
    <property type="project" value="TreeGrafter"/>
</dbReference>
<protein>
    <submittedName>
        <fullName evidence="11">DNA-binding response OmpR family regulator</fullName>
    </submittedName>
</protein>
<proteinExistence type="predicted"/>
<dbReference type="GO" id="GO:0006355">
    <property type="term" value="P:regulation of DNA-templated transcription"/>
    <property type="evidence" value="ECO:0007669"/>
    <property type="project" value="InterPro"/>
</dbReference>
<name>A0A4R2SBS6_9BACL</name>
<evidence type="ECO:0000313" key="11">
    <source>
        <dbReference type="EMBL" id="TCP70208.1"/>
    </source>
</evidence>
<dbReference type="InterPro" id="IPR036388">
    <property type="entry name" value="WH-like_DNA-bd_sf"/>
</dbReference>
<dbReference type="Gene3D" id="1.10.10.10">
    <property type="entry name" value="Winged helix-like DNA-binding domain superfamily/Winged helix DNA-binding domain"/>
    <property type="match status" value="1"/>
</dbReference>
<gene>
    <name evidence="11" type="ORF">EDD57_10321</name>
</gene>
<keyword evidence="5 8" id="KW-0238">DNA-binding</keyword>
<accession>A0A4R2SBS6</accession>
<dbReference type="InterPro" id="IPR039420">
    <property type="entry name" value="WalR-like"/>
</dbReference>
<keyword evidence="2 7" id="KW-0597">Phosphoprotein</keyword>
<dbReference type="Gene3D" id="6.10.250.690">
    <property type="match status" value="1"/>
</dbReference>
<dbReference type="CDD" id="cd17574">
    <property type="entry name" value="REC_OmpR"/>
    <property type="match status" value="1"/>
</dbReference>
<evidence type="ECO:0000256" key="1">
    <source>
        <dbReference type="ARBA" id="ARBA00004496"/>
    </source>
</evidence>
<dbReference type="Pfam" id="PF00072">
    <property type="entry name" value="Response_reg"/>
    <property type="match status" value="1"/>
</dbReference>
<evidence type="ECO:0000256" key="4">
    <source>
        <dbReference type="ARBA" id="ARBA00023015"/>
    </source>
</evidence>
<dbReference type="SUPFAM" id="SSF46894">
    <property type="entry name" value="C-terminal effector domain of the bipartite response regulators"/>
    <property type="match status" value="1"/>
</dbReference>
<evidence type="ECO:0000256" key="8">
    <source>
        <dbReference type="PROSITE-ProRule" id="PRU01091"/>
    </source>
</evidence>
<feature type="domain" description="OmpR/PhoB-type" evidence="10">
    <location>
        <begin position="133"/>
        <end position="231"/>
    </location>
</feature>
<keyword evidence="4" id="KW-0805">Transcription regulation</keyword>
<organism evidence="11 12">
    <name type="scientific">Baia soyae</name>
    <dbReference type="NCBI Taxonomy" id="1544746"/>
    <lineage>
        <taxon>Bacteria</taxon>
        <taxon>Bacillati</taxon>
        <taxon>Bacillota</taxon>
        <taxon>Bacilli</taxon>
        <taxon>Bacillales</taxon>
        <taxon>Thermoactinomycetaceae</taxon>
        <taxon>Baia</taxon>
    </lineage>
</organism>
<dbReference type="FunFam" id="3.40.50.2300:FF:000001">
    <property type="entry name" value="DNA-binding response regulator PhoB"/>
    <property type="match status" value="1"/>
</dbReference>
<evidence type="ECO:0000313" key="12">
    <source>
        <dbReference type="Proteomes" id="UP000294746"/>
    </source>
</evidence>
<evidence type="ECO:0000256" key="3">
    <source>
        <dbReference type="ARBA" id="ARBA00023012"/>
    </source>
</evidence>
<reference evidence="11 12" key="1">
    <citation type="submission" date="2019-03" db="EMBL/GenBank/DDBJ databases">
        <title>Genomic Encyclopedia of Type Strains, Phase IV (KMG-IV): sequencing the most valuable type-strain genomes for metagenomic binning, comparative biology and taxonomic classification.</title>
        <authorList>
            <person name="Goeker M."/>
        </authorList>
    </citation>
    <scope>NUCLEOTIDE SEQUENCE [LARGE SCALE GENOMIC DNA]</scope>
    <source>
        <strain evidence="11 12">DSM 46831</strain>
    </source>
</reference>
<keyword evidence="6" id="KW-0804">Transcription</keyword>
<dbReference type="SUPFAM" id="SSF52172">
    <property type="entry name" value="CheY-like"/>
    <property type="match status" value="1"/>
</dbReference>
<sequence length="231" mass="26708">MNLSKQILIVDDDKEIVNLIDISLQNEGFTTVKAYNGEEALAILQENSVHLIILDVMMPKMNGLEFCQLVRQHDNTPILMLSAKSEDMDKITGLMTGADDYMAKPFNLLEMMVRVKALLRRAYYFNHQTQEDKEMIRLGELIINRKTYSTSVGSEKINLTSKEFEILYFLATHLGQVFNSEEIFRSVWKEKYYEANNTVMVHISNLRDKLEKNLGYKVIHTIWGVGYKIEG</sequence>
<dbReference type="FunFam" id="1.10.10.10:FF:000018">
    <property type="entry name" value="DNA-binding response regulator ResD"/>
    <property type="match status" value="1"/>
</dbReference>
<keyword evidence="3" id="KW-0902">Two-component regulatory system</keyword>
<evidence type="ECO:0000259" key="9">
    <source>
        <dbReference type="PROSITE" id="PS50110"/>
    </source>
</evidence>
<evidence type="ECO:0000256" key="6">
    <source>
        <dbReference type="ARBA" id="ARBA00023163"/>
    </source>
</evidence>
<feature type="DNA-binding region" description="OmpR/PhoB-type" evidence="8">
    <location>
        <begin position="133"/>
        <end position="231"/>
    </location>
</feature>
<dbReference type="GO" id="GO:0000976">
    <property type="term" value="F:transcription cis-regulatory region binding"/>
    <property type="evidence" value="ECO:0007669"/>
    <property type="project" value="TreeGrafter"/>
</dbReference>
<dbReference type="Gene3D" id="3.40.50.2300">
    <property type="match status" value="1"/>
</dbReference>
<comment type="caution">
    <text evidence="11">The sequence shown here is derived from an EMBL/GenBank/DDBJ whole genome shotgun (WGS) entry which is preliminary data.</text>
</comment>
<dbReference type="GO" id="GO:0005829">
    <property type="term" value="C:cytosol"/>
    <property type="evidence" value="ECO:0007669"/>
    <property type="project" value="TreeGrafter"/>
</dbReference>
<feature type="modified residue" description="4-aspartylphosphate" evidence="7">
    <location>
        <position position="55"/>
    </location>
</feature>
<dbReference type="InterPro" id="IPR016032">
    <property type="entry name" value="Sig_transdc_resp-reg_C-effctor"/>
</dbReference>
<dbReference type="EMBL" id="SLXV01000003">
    <property type="protein sequence ID" value="TCP70208.1"/>
    <property type="molecule type" value="Genomic_DNA"/>
</dbReference>
<dbReference type="GO" id="GO:0000156">
    <property type="term" value="F:phosphorelay response regulator activity"/>
    <property type="evidence" value="ECO:0007669"/>
    <property type="project" value="TreeGrafter"/>
</dbReference>
<dbReference type="PROSITE" id="PS51755">
    <property type="entry name" value="OMPR_PHOB"/>
    <property type="match status" value="1"/>
</dbReference>
<dbReference type="PANTHER" id="PTHR48111:SF10">
    <property type="entry name" value="STAGE 0 SPORULATION PROTEIN A HOMOLOG"/>
    <property type="match status" value="1"/>
</dbReference>
<dbReference type="SMART" id="SM00862">
    <property type="entry name" value="Trans_reg_C"/>
    <property type="match status" value="1"/>
</dbReference>
<feature type="domain" description="Response regulatory" evidence="9">
    <location>
        <begin position="6"/>
        <end position="119"/>
    </location>
</feature>
<dbReference type="SMART" id="SM00448">
    <property type="entry name" value="REC"/>
    <property type="match status" value="1"/>
</dbReference>
<dbReference type="InterPro" id="IPR001867">
    <property type="entry name" value="OmpR/PhoB-type_DNA-bd"/>
</dbReference>
<evidence type="ECO:0000259" key="10">
    <source>
        <dbReference type="PROSITE" id="PS51755"/>
    </source>
</evidence>
<dbReference type="AlphaFoldDB" id="A0A4R2SBS6"/>
<dbReference type="CDD" id="cd00383">
    <property type="entry name" value="trans_reg_C"/>
    <property type="match status" value="1"/>
</dbReference>